<protein>
    <submittedName>
        <fullName evidence="3">Glyco_hydro_92N domain-containing protein</fullName>
    </submittedName>
</protein>
<sequence>MLYFQLRCRGQDFPANKGGLSFSLANCCLSKTLTAGALITALPHPARAMPIERLLDAGGTFTIWTQPGSVALKVQRITNFDDKVIDPRALGFANVHEQVCPCQ</sequence>
<reference evidence="3" key="1">
    <citation type="submission" date="2017-02" db="UniProtKB">
        <authorList>
            <consortium name="WormBaseParasite"/>
        </authorList>
    </citation>
    <scope>IDENTIFICATION</scope>
</reference>
<dbReference type="EMBL" id="UZAF01017538">
    <property type="protein sequence ID" value="VDO42621.1"/>
    <property type="molecule type" value="Genomic_DNA"/>
</dbReference>
<dbReference type="Proteomes" id="UP000268014">
    <property type="component" value="Unassembled WGS sequence"/>
</dbReference>
<evidence type="ECO:0000313" key="1">
    <source>
        <dbReference type="EMBL" id="VDO42621.1"/>
    </source>
</evidence>
<dbReference type="OrthoDB" id="10443349at2759"/>
<evidence type="ECO:0000313" key="3">
    <source>
        <dbReference type="WBParaSite" id="HPLM_0001134501-mRNA-1"/>
    </source>
</evidence>
<name>A0A0N4WJX6_HAEPC</name>
<proteinExistence type="predicted"/>
<gene>
    <name evidence="1" type="ORF">HPLM_LOCUS11337</name>
</gene>
<keyword evidence="2" id="KW-1185">Reference proteome</keyword>
<dbReference type="AlphaFoldDB" id="A0A0N4WJX6"/>
<reference evidence="1 2" key="2">
    <citation type="submission" date="2018-11" db="EMBL/GenBank/DDBJ databases">
        <authorList>
            <consortium name="Pathogen Informatics"/>
        </authorList>
    </citation>
    <scope>NUCLEOTIDE SEQUENCE [LARGE SCALE GENOMIC DNA]</scope>
    <source>
        <strain evidence="1 2">MHpl1</strain>
    </source>
</reference>
<evidence type="ECO:0000313" key="2">
    <source>
        <dbReference type="Proteomes" id="UP000268014"/>
    </source>
</evidence>
<organism evidence="3">
    <name type="scientific">Haemonchus placei</name>
    <name type="common">Barber's pole worm</name>
    <dbReference type="NCBI Taxonomy" id="6290"/>
    <lineage>
        <taxon>Eukaryota</taxon>
        <taxon>Metazoa</taxon>
        <taxon>Ecdysozoa</taxon>
        <taxon>Nematoda</taxon>
        <taxon>Chromadorea</taxon>
        <taxon>Rhabditida</taxon>
        <taxon>Rhabditina</taxon>
        <taxon>Rhabditomorpha</taxon>
        <taxon>Strongyloidea</taxon>
        <taxon>Trichostrongylidae</taxon>
        <taxon>Haemonchus</taxon>
    </lineage>
</organism>
<accession>A0A0N4WJX6</accession>
<dbReference type="WBParaSite" id="HPLM_0001134501-mRNA-1">
    <property type="protein sequence ID" value="HPLM_0001134501-mRNA-1"/>
    <property type="gene ID" value="HPLM_0001134501"/>
</dbReference>